<evidence type="ECO:0000256" key="1">
    <source>
        <dbReference type="ARBA" id="ARBA00006432"/>
    </source>
</evidence>
<feature type="domain" description="AMP-dependent synthetase/ligase" evidence="4">
    <location>
        <begin position="57"/>
        <end position="445"/>
    </location>
</feature>
<dbReference type="PANTHER" id="PTHR22754">
    <property type="entry name" value="DISCO-INTERACTING PROTEIN 2 DIP2 -RELATED"/>
    <property type="match status" value="1"/>
</dbReference>
<name>A0ABQ4R1R2_9HYPH</name>
<reference evidence="5" key="1">
    <citation type="journal article" date="2021" name="Front. Microbiol.">
        <title>Comprehensive Comparative Genomics and Phenotyping of Methylobacterium Species.</title>
        <authorList>
            <person name="Alessa O."/>
            <person name="Ogura Y."/>
            <person name="Fujitani Y."/>
            <person name="Takami H."/>
            <person name="Hayashi T."/>
            <person name="Sahin N."/>
            <person name="Tani A."/>
        </authorList>
    </citation>
    <scope>NUCLEOTIDE SEQUENCE</scope>
    <source>
        <strain evidence="5">KCTC 52305</strain>
    </source>
</reference>
<dbReference type="SUPFAM" id="SSF56801">
    <property type="entry name" value="Acetyl-CoA synthetase-like"/>
    <property type="match status" value="1"/>
</dbReference>
<dbReference type="Pfam" id="PF00501">
    <property type="entry name" value="AMP-binding"/>
    <property type="match status" value="1"/>
</dbReference>
<dbReference type="PANTHER" id="PTHR22754:SF32">
    <property type="entry name" value="DISCO-INTERACTING PROTEIN 2"/>
    <property type="match status" value="1"/>
</dbReference>
<dbReference type="GO" id="GO:0016874">
    <property type="term" value="F:ligase activity"/>
    <property type="evidence" value="ECO:0007669"/>
    <property type="project" value="UniProtKB-KW"/>
</dbReference>
<feature type="region of interest" description="Disordered" evidence="3">
    <location>
        <begin position="1"/>
        <end position="49"/>
    </location>
</feature>
<protein>
    <submittedName>
        <fullName evidence="5">D-alanine--D-alanyl carrier protein ligase</fullName>
    </submittedName>
</protein>
<feature type="compositionally biased region" description="Basic and acidic residues" evidence="3">
    <location>
        <begin position="1"/>
        <end position="13"/>
    </location>
</feature>
<dbReference type="InterPro" id="IPR042099">
    <property type="entry name" value="ANL_N_sf"/>
</dbReference>
<feature type="region of interest" description="Disordered" evidence="3">
    <location>
        <begin position="509"/>
        <end position="651"/>
    </location>
</feature>
<keyword evidence="2 5" id="KW-0436">Ligase</keyword>
<keyword evidence="6" id="KW-1185">Reference proteome</keyword>
<reference evidence="5" key="2">
    <citation type="submission" date="2021-08" db="EMBL/GenBank/DDBJ databases">
        <authorList>
            <person name="Tani A."/>
            <person name="Ola A."/>
            <person name="Ogura Y."/>
            <person name="Katsura K."/>
            <person name="Hayashi T."/>
        </authorList>
    </citation>
    <scope>NUCLEOTIDE SEQUENCE</scope>
    <source>
        <strain evidence="5">KCTC 52305</strain>
    </source>
</reference>
<accession>A0ABQ4R1R2</accession>
<dbReference type="EMBL" id="BPQH01000013">
    <property type="protein sequence ID" value="GJD51389.1"/>
    <property type="molecule type" value="Genomic_DNA"/>
</dbReference>
<evidence type="ECO:0000313" key="6">
    <source>
        <dbReference type="Proteomes" id="UP001055167"/>
    </source>
</evidence>
<dbReference type="RefSeq" id="WP_162501344.1">
    <property type="nucleotide sequence ID" value="NZ_BPQH01000013.1"/>
</dbReference>
<evidence type="ECO:0000256" key="2">
    <source>
        <dbReference type="ARBA" id="ARBA00022598"/>
    </source>
</evidence>
<organism evidence="5 6">
    <name type="scientific">Methylobacterium crusticola</name>
    <dbReference type="NCBI Taxonomy" id="1697972"/>
    <lineage>
        <taxon>Bacteria</taxon>
        <taxon>Pseudomonadati</taxon>
        <taxon>Pseudomonadota</taxon>
        <taxon>Alphaproteobacteria</taxon>
        <taxon>Hyphomicrobiales</taxon>
        <taxon>Methylobacteriaceae</taxon>
        <taxon>Methylobacterium</taxon>
    </lineage>
</organism>
<comment type="similarity">
    <text evidence="1">Belongs to the ATP-dependent AMP-binding enzyme family.</text>
</comment>
<proteinExistence type="inferred from homology"/>
<evidence type="ECO:0000259" key="4">
    <source>
        <dbReference type="Pfam" id="PF00501"/>
    </source>
</evidence>
<evidence type="ECO:0000256" key="3">
    <source>
        <dbReference type="SAM" id="MobiDB-lite"/>
    </source>
</evidence>
<dbReference type="Proteomes" id="UP001055167">
    <property type="component" value="Unassembled WGS sequence"/>
</dbReference>
<feature type="compositionally biased region" description="Basic residues" evidence="3">
    <location>
        <begin position="618"/>
        <end position="633"/>
    </location>
</feature>
<feature type="compositionally biased region" description="Low complexity" evidence="3">
    <location>
        <begin position="529"/>
        <end position="561"/>
    </location>
</feature>
<dbReference type="Gene3D" id="3.30.300.30">
    <property type="match status" value="1"/>
</dbReference>
<sequence length="651" mass="66946">MGTDPGPDRRRAPPDPASPHPLMKSPATMHAYRPDLSDPIPPPGTAAPGSMVARLRAGAAADPERVAFTLLDGRERTAALTLAALDRRARAVAVALRQAGAEAGAPVLLVLPAGLDVVAALFGCYYAGAVAVPVRQPNPSRPLGHLEAVARDSGARIGIAGAALAPLLAARLGEVRWLAAEDAAGADAELWADPGLGPDAVAHLQYTSGSTAAPKGVVVSHANVLANARDLARQCAIGPESRILSWLPHYHDLGLMFGCLQPVHAGCPAVLMAPAAFAQRPLAWLEALSRHRITHTAAPNFAYQACLDGDPGRRRGLDLSRLRVALNGAEPVRAETVAAFARAFAPHGFRAEAMCPAYGLAEATLVATACGPGRPPVVARVRPDRMQEDALVPADGGAGRALVASGDLAVETRVVVVAPETGEALPPGRIGEIWLSGPSIAAGYWRRPDATAARFGARLASGEGPFLRTGDLGGVLGSDLFVLGRLDGLIIVRGVNHAAEDLEATVEGCDPALSPGAGPPSRSRPPGPRASSSPRRCGAARCGPSPTRRAPSAWSGRSGARSPRRTTSRSPAWCCSGPGACPGRTAARSSATPAGGTSRRAASTACTRGARPPSPGRPRGRCRRGPRPGRRRPAPAWPNSRAGCAATRPSG</sequence>
<dbReference type="InterPro" id="IPR000873">
    <property type="entry name" value="AMP-dep_synth/lig_dom"/>
</dbReference>
<dbReference type="InterPro" id="IPR040097">
    <property type="entry name" value="FAAL/FAAC"/>
</dbReference>
<dbReference type="InterPro" id="IPR045851">
    <property type="entry name" value="AMP-bd_C_sf"/>
</dbReference>
<dbReference type="CDD" id="cd05931">
    <property type="entry name" value="FAAL"/>
    <property type="match status" value="1"/>
</dbReference>
<dbReference type="Gene3D" id="3.40.50.12780">
    <property type="entry name" value="N-terminal domain of ligase-like"/>
    <property type="match status" value="1"/>
</dbReference>
<evidence type="ECO:0000313" key="5">
    <source>
        <dbReference type="EMBL" id="GJD51389.1"/>
    </source>
</evidence>
<gene>
    <name evidence="5" type="primary">dltA_1</name>
    <name evidence="5" type="ORF">OPKNFCMD_4143</name>
</gene>
<comment type="caution">
    <text evidence="5">The sequence shown here is derived from an EMBL/GenBank/DDBJ whole genome shotgun (WGS) entry which is preliminary data.</text>
</comment>